<dbReference type="Gene3D" id="1.25.40.10">
    <property type="entry name" value="Tetratricopeptide repeat domain"/>
    <property type="match status" value="1"/>
</dbReference>
<feature type="transmembrane region" description="Helical" evidence="1">
    <location>
        <begin position="168"/>
        <end position="189"/>
    </location>
</feature>
<protein>
    <recommendedName>
        <fullName evidence="4">Tetratricopeptide repeat protein</fullName>
    </recommendedName>
</protein>
<feature type="transmembrane region" description="Helical" evidence="1">
    <location>
        <begin position="338"/>
        <end position="355"/>
    </location>
</feature>
<evidence type="ECO:0008006" key="4">
    <source>
        <dbReference type="Google" id="ProtNLM"/>
    </source>
</evidence>
<feature type="transmembrane region" description="Helical" evidence="1">
    <location>
        <begin position="239"/>
        <end position="259"/>
    </location>
</feature>
<feature type="transmembrane region" description="Helical" evidence="1">
    <location>
        <begin position="306"/>
        <end position="326"/>
    </location>
</feature>
<comment type="caution">
    <text evidence="2">The sequence shown here is derived from an EMBL/GenBank/DDBJ whole genome shotgun (WGS) entry which is preliminary data.</text>
</comment>
<feature type="transmembrane region" description="Helical" evidence="1">
    <location>
        <begin position="86"/>
        <end position="104"/>
    </location>
</feature>
<dbReference type="InterPro" id="IPR011990">
    <property type="entry name" value="TPR-like_helical_dom_sf"/>
</dbReference>
<keyword evidence="1" id="KW-0812">Transmembrane</keyword>
<sequence>MRFSSRTNYLLLGLLCLIGAVILIETLYINPGRAMPLEPGIFSEKINIPLKFLNLGLWQLPLEVENFVLFQNYESLPPILQTNSTLVFGLAIWLLTAAGMVFVSTFKRVQFIVTAVIFIGLSLLAGFNGLNIGGINTPYGLLIWILGMVAPAMLIHTFLDHWQLGKRALVIIPVGLLTLPLLAYLSPVINPYLMMAENLSLLAMGFSFIFFAYIGHSAITGLFFLLVKLNKGVGIKVTWHFVTIFIIYLIALIFVYLDITGNATFGFPIVPIPFLFLLVGALGFLEVHLKTKQIEQPYPFPSIGKNFYLIGFAIAIFTYWKAAFSVNQPMHDFLRHGFIYTQIAFSTLFFAYVLANFSNLMNSGQMVHRVLFEPKLFAYIHMRLGALIGMLSLVMFADGVIGLQFGASSTNLAADYYYATNRPLEAGILFENSWDRYRNNPKAKNASAHMKLNQRQPTLAKRELEQSLEVAPTVNDIILLSSVLHRENKVLDAIFYLTKGLEIFPDNIHLSNNLALLQSRINKSEDAYALLENLSANNKIILANKIGLQVKHLIRFEEEMDPENDLIAQINSLAFHNQKGNIAPFSLRDEKEVNTPLLERALLTNQWSNQTTGTVGDDLAFIDQKLSEENAPQAEEEWRQLRVLRTLQANRINEAVEYSNGLAFGFAGSAGYYHHLTAMILAGQLDFEKAAKELQQAEEKGFRNFKPEHLAILYYGGKPDLAMRIALQYEADWPEWLNLEEETAVETQEERFFHALSRLLPATKQEVLDRIATVDDVDMRSRLAYETLWRKAHWFDTKELEGLKTLILQSPTFQQEESYISELITMLKPGEWKIPSQERLERTVDGSDLTANAYWTPLVLKAVEAEEDLMEKYNILQEAISFNRDPLLWINFVKHSRMAGLHQYGSEALSDMRGWVDDQTLEELQVKHF</sequence>
<dbReference type="Proteomes" id="UP001319104">
    <property type="component" value="Unassembled WGS sequence"/>
</dbReference>
<dbReference type="AlphaFoldDB" id="A0AAP2G0H6"/>
<feature type="transmembrane region" description="Helical" evidence="1">
    <location>
        <begin position="111"/>
        <end position="133"/>
    </location>
</feature>
<feature type="transmembrane region" description="Helical" evidence="1">
    <location>
        <begin position="139"/>
        <end position="159"/>
    </location>
</feature>
<gene>
    <name evidence="2" type="ORF">KI659_02335</name>
</gene>
<feature type="transmembrane region" description="Helical" evidence="1">
    <location>
        <begin position="376"/>
        <end position="397"/>
    </location>
</feature>
<proteinExistence type="predicted"/>
<evidence type="ECO:0000256" key="1">
    <source>
        <dbReference type="SAM" id="Phobius"/>
    </source>
</evidence>
<evidence type="ECO:0000313" key="2">
    <source>
        <dbReference type="EMBL" id="MBS9522844.1"/>
    </source>
</evidence>
<organism evidence="2 3">
    <name type="scientific">Litoribacter ruber</name>
    <dbReference type="NCBI Taxonomy" id="702568"/>
    <lineage>
        <taxon>Bacteria</taxon>
        <taxon>Pseudomonadati</taxon>
        <taxon>Bacteroidota</taxon>
        <taxon>Cytophagia</taxon>
        <taxon>Cytophagales</taxon>
        <taxon>Cyclobacteriaceae</taxon>
        <taxon>Litoribacter</taxon>
    </lineage>
</organism>
<reference evidence="2 3" key="1">
    <citation type="submission" date="2021-05" db="EMBL/GenBank/DDBJ databases">
        <authorList>
            <person name="Zhang Z.D."/>
            <person name="Osman G."/>
        </authorList>
    </citation>
    <scope>NUCLEOTIDE SEQUENCE [LARGE SCALE GENOMIC DNA]</scope>
    <source>
        <strain evidence="2 3">KCTC 32217</strain>
    </source>
</reference>
<feature type="transmembrane region" description="Helical" evidence="1">
    <location>
        <begin position="265"/>
        <end position="285"/>
    </location>
</feature>
<keyword evidence="1" id="KW-1133">Transmembrane helix</keyword>
<feature type="transmembrane region" description="Helical" evidence="1">
    <location>
        <begin position="9"/>
        <end position="29"/>
    </location>
</feature>
<feature type="transmembrane region" description="Helical" evidence="1">
    <location>
        <begin position="201"/>
        <end position="227"/>
    </location>
</feature>
<dbReference type="SUPFAM" id="SSF48452">
    <property type="entry name" value="TPR-like"/>
    <property type="match status" value="1"/>
</dbReference>
<dbReference type="EMBL" id="JAHCMY010000001">
    <property type="protein sequence ID" value="MBS9522844.1"/>
    <property type="molecule type" value="Genomic_DNA"/>
</dbReference>
<keyword evidence="1" id="KW-0472">Membrane</keyword>
<keyword evidence="3" id="KW-1185">Reference proteome</keyword>
<dbReference type="RefSeq" id="WP_213943724.1">
    <property type="nucleotide sequence ID" value="NZ_JAHCMY010000001.1"/>
</dbReference>
<name>A0AAP2G0H6_9BACT</name>
<accession>A0AAP2G0H6</accession>
<evidence type="ECO:0000313" key="3">
    <source>
        <dbReference type="Proteomes" id="UP001319104"/>
    </source>
</evidence>